<reference evidence="2" key="3">
    <citation type="submission" date="2020-10" db="EMBL/GenBank/DDBJ databases">
        <authorList>
            <person name="Sedaghatjoo S."/>
        </authorList>
    </citation>
    <scope>NUCLEOTIDE SEQUENCE</scope>
    <source>
        <strain evidence="2">AZH3</strain>
    </source>
</reference>
<feature type="compositionally biased region" description="Basic and acidic residues" evidence="1">
    <location>
        <begin position="334"/>
        <end position="349"/>
    </location>
</feature>
<protein>
    <submittedName>
        <fullName evidence="3">Uncharacterized protein</fullName>
    </submittedName>
</protein>
<evidence type="ECO:0000313" key="2">
    <source>
        <dbReference type="EMBL" id="CAD6947810.1"/>
    </source>
</evidence>
<name>A0A177UDH1_9BASI</name>
<feature type="region of interest" description="Disordered" evidence="1">
    <location>
        <begin position="703"/>
        <end position="739"/>
    </location>
</feature>
<evidence type="ECO:0000313" key="5">
    <source>
        <dbReference type="Proteomes" id="UP000836402"/>
    </source>
</evidence>
<reference evidence="3" key="2">
    <citation type="journal article" date="2019" name="IMA Fungus">
        <title>Genome sequencing and comparison of five Tilletia species to identify candidate genes for the detection of regulated species infecting wheat.</title>
        <authorList>
            <person name="Nguyen H.D.T."/>
            <person name="Sultana T."/>
            <person name="Kesanakurti P."/>
            <person name="Hambleton S."/>
        </authorList>
    </citation>
    <scope>NUCLEOTIDE SEQUENCE</scope>
    <source>
        <strain evidence="3">DAOMC 238032</strain>
    </source>
</reference>
<accession>A0A177UDH1</accession>
<evidence type="ECO:0000313" key="4">
    <source>
        <dbReference type="Proteomes" id="UP000077671"/>
    </source>
</evidence>
<dbReference type="AlphaFoldDB" id="A0A177UDH1"/>
<gene>
    <name evidence="3" type="ORF">A4X03_0g3522</name>
    <name evidence="2" type="ORF">JKIAZH3_G3054</name>
</gene>
<comment type="caution">
    <text evidence="3">The sequence shown here is derived from an EMBL/GenBank/DDBJ whole genome shotgun (WGS) entry which is preliminary data.</text>
</comment>
<dbReference type="EMBL" id="LWDD02000410">
    <property type="protein sequence ID" value="KAE8261127.1"/>
    <property type="molecule type" value="Genomic_DNA"/>
</dbReference>
<feature type="region of interest" description="Disordered" evidence="1">
    <location>
        <begin position="398"/>
        <end position="432"/>
    </location>
</feature>
<dbReference type="Proteomes" id="UP000077671">
    <property type="component" value="Unassembled WGS sequence"/>
</dbReference>
<evidence type="ECO:0000256" key="1">
    <source>
        <dbReference type="SAM" id="MobiDB-lite"/>
    </source>
</evidence>
<dbReference type="EMBL" id="CAJHJG010005144">
    <property type="protein sequence ID" value="CAD6947810.1"/>
    <property type="molecule type" value="Genomic_DNA"/>
</dbReference>
<feature type="compositionally biased region" description="Basic and acidic residues" evidence="1">
    <location>
        <begin position="405"/>
        <end position="419"/>
    </location>
</feature>
<reference evidence="3" key="1">
    <citation type="submission" date="2016-04" db="EMBL/GenBank/DDBJ databases">
        <authorList>
            <person name="Nguyen H.D."/>
            <person name="Kesanakurti P."/>
            <person name="Cullis J."/>
            <person name="Levesque C.A."/>
            <person name="Hambleton S."/>
        </authorList>
    </citation>
    <scope>NUCLEOTIDE SEQUENCE</scope>
    <source>
        <strain evidence="3">DAOMC 238032</strain>
    </source>
</reference>
<proteinExistence type="predicted"/>
<keyword evidence="5" id="KW-1185">Reference proteome</keyword>
<organism evidence="3 4">
    <name type="scientific">Tilletia caries</name>
    <name type="common">wheat bunt fungus</name>
    <dbReference type="NCBI Taxonomy" id="13290"/>
    <lineage>
        <taxon>Eukaryota</taxon>
        <taxon>Fungi</taxon>
        <taxon>Dikarya</taxon>
        <taxon>Basidiomycota</taxon>
        <taxon>Ustilaginomycotina</taxon>
        <taxon>Exobasidiomycetes</taxon>
        <taxon>Tilletiales</taxon>
        <taxon>Tilletiaceae</taxon>
        <taxon>Tilletia</taxon>
    </lineage>
</organism>
<feature type="compositionally biased region" description="Low complexity" evidence="1">
    <location>
        <begin position="727"/>
        <end position="739"/>
    </location>
</feature>
<evidence type="ECO:0000313" key="3">
    <source>
        <dbReference type="EMBL" id="KAE8261127.1"/>
    </source>
</evidence>
<feature type="region of interest" description="Disordered" evidence="1">
    <location>
        <begin position="328"/>
        <end position="349"/>
    </location>
</feature>
<sequence length="739" mass="83315">MDVEPGQLKRRENTGATAAHKAWLGPTLAGPRRKIRKTRFKIHQCVTTASSADHIASWLVAFVIEKEWRHPSIRQDVRSNISSFRSSMELLSHTKGTRNSTAIGFLFEEAMRFALSGESRTTRGGQGSGPRRECQQLIALHGPTFKAIFDFPTSKIQLPTEVIVDIGEQWATAYQNQIQEHLFNTILHIVNVFTAAKDVRAAARFGSSQQKRAAQRRLKAIATYKKWLANDPDGAIRINDNAIRRTHNVLGPIIAAHGSPLSFIQHRSRRSQVNEKPLIFLPLFLATLEVLAAEPMLKSARPRLSLPVRRSFIPKHIRLDAGALSTLSPSLQYDPRDNSNKSQDEREQERHSIFRYHFDLTKRPFASEDEDGNTRDVRWTLGSSIATDGYAISVIKARSGAAPKGRAERSKSSRGDAAARRRQGQDASSFPDLTKMTDEEVLHTQGRAIFVDPGKQNIAFALPDKDDRRVTFRYTSAMRRRGLGTAILRRRLVQLERNLPPDLKTALKIYRENPLPSSRVFSEEGIAAWLRVLNTHFRSMTAIYSKPLFRTQRMLSYSRNQREWSRVIKTIVDKFGADAQVFVGNWGASNIKGSPPSPSRKSFQNELFKAGFDVYTIDEFRTSSYCPDCSEKVYKSKKTTHPNPALKKLGWIRQESPRGLLICTSETCRARCKGGDRYFDRDLLGAANMRLVYRTRIAAINGSSESARPPHLSRQRRNEDNEEVIASSDESSGSGSSTR</sequence>
<dbReference type="Proteomes" id="UP000836402">
    <property type="component" value="Unassembled WGS sequence"/>
</dbReference>